<dbReference type="SFLD" id="SFLDG01082">
    <property type="entry name" value="B12-binding_domain_containing"/>
    <property type="match status" value="1"/>
</dbReference>
<dbReference type="SFLD" id="SFLDS00029">
    <property type="entry name" value="Radical_SAM"/>
    <property type="match status" value="1"/>
</dbReference>
<evidence type="ECO:0000259" key="3">
    <source>
        <dbReference type="PROSITE" id="PS51918"/>
    </source>
</evidence>
<evidence type="ECO:0000313" key="5">
    <source>
        <dbReference type="Proteomes" id="UP000595224"/>
    </source>
</evidence>
<dbReference type="PANTHER" id="PTHR13932:SF5">
    <property type="entry name" value="RADICAL S-ADENOSYL METHIONINE DOMAIN-CONTAINING PROTEIN 1, MITOCHONDRIAL"/>
    <property type="match status" value="1"/>
</dbReference>
<dbReference type="SUPFAM" id="SSF102114">
    <property type="entry name" value="Radical SAM enzymes"/>
    <property type="match status" value="1"/>
</dbReference>
<dbReference type="GO" id="GO:0046872">
    <property type="term" value="F:metal ion binding"/>
    <property type="evidence" value="ECO:0007669"/>
    <property type="project" value="UniProtKB-UniRule"/>
</dbReference>
<proteinExistence type="inferred from homology"/>
<name>A0A7T3V4R7_9SPIR</name>
<dbReference type="InterPro" id="IPR034505">
    <property type="entry name" value="Coproporphyrinogen-III_oxidase"/>
</dbReference>
<dbReference type="Proteomes" id="UP000595224">
    <property type="component" value="Chromosome"/>
</dbReference>
<dbReference type="KEGG" id="tper:IWA51_07525"/>
<keyword evidence="2" id="KW-0408">Iron</keyword>
<keyword evidence="2" id="KW-0004">4Fe-4S</keyword>
<keyword evidence="2" id="KW-0479">Metal-binding</keyword>
<evidence type="ECO:0000256" key="2">
    <source>
        <dbReference type="RuleBase" id="RU364116"/>
    </source>
</evidence>
<dbReference type="RefSeq" id="WP_198441979.1">
    <property type="nucleotide sequence ID" value="NZ_CBCSHE010000001.1"/>
</dbReference>
<evidence type="ECO:0000313" key="4">
    <source>
        <dbReference type="EMBL" id="QQA00130.1"/>
    </source>
</evidence>
<feature type="domain" description="Radical SAM core" evidence="3">
    <location>
        <begin position="1"/>
        <end position="236"/>
    </location>
</feature>
<dbReference type="GO" id="GO:0004109">
    <property type="term" value="F:coproporphyrinogen oxidase activity"/>
    <property type="evidence" value="ECO:0007669"/>
    <property type="project" value="InterPro"/>
</dbReference>
<keyword evidence="2" id="KW-0411">Iron-sulfur</keyword>
<protein>
    <recommendedName>
        <fullName evidence="2">Heme chaperone HemW</fullName>
    </recommendedName>
</protein>
<comment type="similarity">
    <text evidence="1">Belongs to the anaerobic coproporphyrinogen-III oxidase family. HemW subfamily.</text>
</comment>
<gene>
    <name evidence="4" type="primary">hemW</name>
    <name evidence="4" type="ORF">IWA51_07525</name>
</gene>
<comment type="function">
    <text evidence="2">Probably acts as a heme chaperone, transferring heme to an unknown acceptor. Binds one molecule of heme per monomer, possibly covalently. Binds 1 [4Fe-4S] cluster. The cluster is coordinated with 3 cysteines and an exchangeable S-adenosyl-L-methionine.</text>
</comment>
<keyword evidence="2" id="KW-0963">Cytoplasm</keyword>
<organism evidence="4 5">
    <name type="scientific">Treponema peruense</name>
    <dbReference type="NCBI Taxonomy" id="2787628"/>
    <lineage>
        <taxon>Bacteria</taxon>
        <taxon>Pseudomonadati</taxon>
        <taxon>Spirochaetota</taxon>
        <taxon>Spirochaetia</taxon>
        <taxon>Spirochaetales</taxon>
        <taxon>Treponemataceae</taxon>
        <taxon>Treponema</taxon>
    </lineage>
</organism>
<dbReference type="Gene3D" id="3.80.30.20">
    <property type="entry name" value="tm_1862 like domain"/>
    <property type="match status" value="1"/>
</dbReference>
<evidence type="ECO:0000256" key="1">
    <source>
        <dbReference type="ARBA" id="ARBA00006100"/>
    </source>
</evidence>
<dbReference type="InterPro" id="IPR058240">
    <property type="entry name" value="rSAM_sf"/>
</dbReference>
<keyword evidence="2" id="KW-0349">Heme</keyword>
<keyword evidence="5" id="KW-1185">Reference proteome</keyword>
<dbReference type="GO" id="GO:0006779">
    <property type="term" value="P:porphyrin-containing compound biosynthetic process"/>
    <property type="evidence" value="ECO:0007669"/>
    <property type="project" value="InterPro"/>
</dbReference>
<sequence length="412" mass="45812">MGKFSLYVHIPFCTSKCDYCDFFSTGIGLCKSVPDDYVDCVVKEVKTYARIFGVQEWNTVYIGGGTPSLLSPVQLNSLFDGIQKSCKCGISCGAEVTVEMNPESLDKELLSAADSCGVNRLSLGIQSLNSAALLSVRRNCTVQKAQQALELVKKCWKNDLSLDAIAGLPAQNSEEFALSLKKMLSYGPQHFSLYTLTVEEGTPLCKKIDNGMEWNADEADSQWLLGRDILFSHGFSQYEVSNFCLAGKESRHNSAYWQQQSYIGAGAGASGTVYCGSEGLRWNVKKDVKAYIDFWKTYSASSCDGLSFEQLVKDDVPLETENLDAKTMEFEFLMMGLRTRQGVSAQKYERLYSGVSPWNGNLSLRLGEKNGVWRRFYDEGMTNVYSSCGGETFYALNEKGILFLNRLLVELD</sequence>
<dbReference type="NCBIfam" id="TIGR00539">
    <property type="entry name" value="hemN_rel"/>
    <property type="match status" value="1"/>
</dbReference>
<dbReference type="SFLD" id="SFLDF00562">
    <property type="entry name" value="HemN-like__clustered_with_heat"/>
    <property type="match status" value="1"/>
</dbReference>
<dbReference type="InterPro" id="IPR023404">
    <property type="entry name" value="rSAM_horseshoe"/>
</dbReference>
<dbReference type="EMBL" id="CP064936">
    <property type="protein sequence ID" value="QQA00130.1"/>
    <property type="molecule type" value="Genomic_DNA"/>
</dbReference>
<dbReference type="InterPro" id="IPR006638">
    <property type="entry name" value="Elp3/MiaA/NifB-like_rSAM"/>
</dbReference>
<dbReference type="InterPro" id="IPR004559">
    <property type="entry name" value="HemW-like"/>
</dbReference>
<accession>A0A7T3V4R7</accession>
<dbReference type="InterPro" id="IPR007197">
    <property type="entry name" value="rSAM"/>
</dbReference>
<keyword evidence="2" id="KW-0949">S-adenosyl-L-methionine</keyword>
<dbReference type="AlphaFoldDB" id="A0A7T3V4R7"/>
<reference evidence="4 5" key="1">
    <citation type="submission" date="2020-11" db="EMBL/GenBank/DDBJ databases">
        <title>Treponema Peruensis nv. sp., first commensal Treponema isolated from human feces.</title>
        <authorList>
            <person name="Belkhou C."/>
            <person name="Raes J."/>
        </authorList>
    </citation>
    <scope>NUCLEOTIDE SEQUENCE [LARGE SCALE GENOMIC DNA]</scope>
    <source>
        <strain evidence="4 5">RCC2812</strain>
    </source>
</reference>
<comment type="subcellular location">
    <subcellularLocation>
        <location evidence="2">Cytoplasm</location>
    </subcellularLocation>
</comment>
<dbReference type="SMART" id="SM00729">
    <property type="entry name" value="Elp3"/>
    <property type="match status" value="1"/>
</dbReference>
<dbReference type="PROSITE" id="PS51918">
    <property type="entry name" value="RADICAL_SAM"/>
    <property type="match status" value="1"/>
</dbReference>
<dbReference type="Pfam" id="PF04055">
    <property type="entry name" value="Radical_SAM"/>
    <property type="match status" value="1"/>
</dbReference>
<dbReference type="SFLD" id="SFLDG01065">
    <property type="entry name" value="anaerobic_coproporphyrinogen-I"/>
    <property type="match status" value="1"/>
</dbReference>
<dbReference type="GO" id="GO:0051539">
    <property type="term" value="F:4 iron, 4 sulfur cluster binding"/>
    <property type="evidence" value="ECO:0007669"/>
    <property type="project" value="UniProtKB-UniRule"/>
</dbReference>
<dbReference type="GO" id="GO:0005737">
    <property type="term" value="C:cytoplasm"/>
    <property type="evidence" value="ECO:0007669"/>
    <property type="project" value="UniProtKB-SubCell"/>
</dbReference>
<keyword evidence="2" id="KW-0143">Chaperone</keyword>
<dbReference type="PANTHER" id="PTHR13932">
    <property type="entry name" value="COPROPORPHYRINIGEN III OXIDASE"/>
    <property type="match status" value="1"/>
</dbReference>